<protein>
    <submittedName>
        <fullName evidence="2">PIN domain-containing protein</fullName>
    </submittedName>
</protein>
<proteinExistence type="predicted"/>
<accession>A0ABW5MAK7</accession>
<gene>
    <name evidence="2" type="ORF">ACFSUS_21610</name>
</gene>
<dbReference type="SUPFAM" id="SSF88723">
    <property type="entry name" value="PIN domain-like"/>
    <property type="match status" value="1"/>
</dbReference>
<dbReference type="Pfam" id="PF01850">
    <property type="entry name" value="PIN"/>
    <property type="match status" value="1"/>
</dbReference>
<reference evidence="3" key="1">
    <citation type="journal article" date="2019" name="Int. J. Syst. Evol. Microbiol.">
        <title>The Global Catalogue of Microorganisms (GCM) 10K type strain sequencing project: providing services to taxonomists for standard genome sequencing and annotation.</title>
        <authorList>
            <consortium name="The Broad Institute Genomics Platform"/>
            <consortium name="The Broad Institute Genome Sequencing Center for Infectious Disease"/>
            <person name="Wu L."/>
            <person name="Ma J."/>
        </authorList>
    </citation>
    <scope>NUCLEOTIDE SEQUENCE [LARGE SCALE GENOMIC DNA]</scope>
    <source>
        <strain evidence="3">KCTC 42805</strain>
    </source>
</reference>
<dbReference type="InterPro" id="IPR029060">
    <property type="entry name" value="PIN-like_dom_sf"/>
</dbReference>
<dbReference type="Gene3D" id="3.40.50.1010">
    <property type="entry name" value="5'-nuclease"/>
    <property type="match status" value="1"/>
</dbReference>
<evidence type="ECO:0000313" key="2">
    <source>
        <dbReference type="EMBL" id="MFD2573254.1"/>
    </source>
</evidence>
<dbReference type="InterPro" id="IPR002716">
    <property type="entry name" value="PIN_dom"/>
</dbReference>
<comment type="caution">
    <text evidence="2">The sequence shown here is derived from an EMBL/GenBank/DDBJ whole genome shotgun (WGS) entry which is preliminary data.</text>
</comment>
<sequence>MTTVLEATPNLSVINRIELLGWIPKDPNFAIDLKLFVATSQEFGLTEDIIEQTILIRKGVKIKLPDAIIAATAIANGLTLLSDNDTDFLRVPRLKYVNPARL</sequence>
<evidence type="ECO:0000259" key="1">
    <source>
        <dbReference type="Pfam" id="PF01850"/>
    </source>
</evidence>
<evidence type="ECO:0000313" key="3">
    <source>
        <dbReference type="Proteomes" id="UP001597469"/>
    </source>
</evidence>
<keyword evidence="3" id="KW-1185">Reference proteome</keyword>
<name>A0ABW5MAK7_9BACT</name>
<feature type="domain" description="PIN" evidence="1">
    <location>
        <begin position="44"/>
        <end position="93"/>
    </location>
</feature>
<dbReference type="Proteomes" id="UP001597469">
    <property type="component" value="Unassembled WGS sequence"/>
</dbReference>
<organism evidence="2 3">
    <name type="scientific">Spirosoma soli</name>
    <dbReference type="NCBI Taxonomy" id="1770529"/>
    <lineage>
        <taxon>Bacteria</taxon>
        <taxon>Pseudomonadati</taxon>
        <taxon>Bacteroidota</taxon>
        <taxon>Cytophagia</taxon>
        <taxon>Cytophagales</taxon>
        <taxon>Cytophagaceae</taxon>
        <taxon>Spirosoma</taxon>
    </lineage>
</organism>
<dbReference type="EMBL" id="JBHULN010000016">
    <property type="protein sequence ID" value="MFD2573254.1"/>
    <property type="molecule type" value="Genomic_DNA"/>
</dbReference>